<reference evidence="2 3" key="1">
    <citation type="submission" date="2019-10" db="EMBL/GenBank/DDBJ databases">
        <authorList>
            <person name="Palmer J.M."/>
        </authorList>
    </citation>
    <scope>NUCLEOTIDE SEQUENCE [LARGE SCALE GENOMIC DNA]</scope>
    <source>
        <strain evidence="2 3">TWF694</strain>
    </source>
</reference>
<proteinExistence type="predicted"/>
<dbReference type="EMBL" id="JAVHJO010000016">
    <property type="protein sequence ID" value="KAK6526254.1"/>
    <property type="molecule type" value="Genomic_DNA"/>
</dbReference>
<dbReference type="SUPFAM" id="SSF53335">
    <property type="entry name" value="S-adenosyl-L-methionine-dependent methyltransferases"/>
    <property type="match status" value="1"/>
</dbReference>
<dbReference type="Gene3D" id="3.40.50.150">
    <property type="entry name" value="Vaccinia Virus protein VP39"/>
    <property type="match status" value="1"/>
</dbReference>
<evidence type="ECO:0000259" key="1">
    <source>
        <dbReference type="Pfam" id="PF08242"/>
    </source>
</evidence>
<keyword evidence="3" id="KW-1185">Reference proteome</keyword>
<dbReference type="PANTHER" id="PTHR43464">
    <property type="entry name" value="METHYLTRANSFERASE"/>
    <property type="match status" value="1"/>
</dbReference>
<evidence type="ECO:0000313" key="3">
    <source>
        <dbReference type="Proteomes" id="UP001365542"/>
    </source>
</evidence>
<dbReference type="InterPro" id="IPR013217">
    <property type="entry name" value="Methyltransf_12"/>
</dbReference>
<feature type="domain" description="Methyltransferase type 12" evidence="1">
    <location>
        <begin position="61"/>
        <end position="170"/>
    </location>
</feature>
<dbReference type="AlphaFoldDB" id="A0AAV9WTX8"/>
<dbReference type="Proteomes" id="UP001365542">
    <property type="component" value="Unassembled WGS sequence"/>
</dbReference>
<dbReference type="PANTHER" id="PTHR43464:SF52">
    <property type="entry name" value="PUTATIVE-RELATED"/>
    <property type="match status" value="1"/>
</dbReference>
<gene>
    <name evidence="2" type="ORF">TWF694_004861</name>
</gene>
<accession>A0AAV9WTX8</accession>
<protein>
    <recommendedName>
        <fullName evidence="1">Methyltransferase type 12 domain-containing protein</fullName>
    </recommendedName>
</protein>
<dbReference type="InterPro" id="IPR029063">
    <property type="entry name" value="SAM-dependent_MTases_sf"/>
</dbReference>
<comment type="caution">
    <text evidence="2">The sequence shown here is derived from an EMBL/GenBank/DDBJ whole genome shotgun (WGS) entry which is preliminary data.</text>
</comment>
<organism evidence="2 3">
    <name type="scientific">Orbilia ellipsospora</name>
    <dbReference type="NCBI Taxonomy" id="2528407"/>
    <lineage>
        <taxon>Eukaryota</taxon>
        <taxon>Fungi</taxon>
        <taxon>Dikarya</taxon>
        <taxon>Ascomycota</taxon>
        <taxon>Pezizomycotina</taxon>
        <taxon>Orbiliomycetes</taxon>
        <taxon>Orbiliales</taxon>
        <taxon>Orbiliaceae</taxon>
        <taxon>Orbilia</taxon>
    </lineage>
</organism>
<evidence type="ECO:0000313" key="2">
    <source>
        <dbReference type="EMBL" id="KAK6526254.1"/>
    </source>
</evidence>
<dbReference type="GO" id="GO:0010420">
    <property type="term" value="F:polyprenyldihydroxybenzoate methyltransferase activity"/>
    <property type="evidence" value="ECO:0007669"/>
    <property type="project" value="TreeGrafter"/>
</dbReference>
<dbReference type="Pfam" id="PF08242">
    <property type="entry name" value="Methyltransf_12"/>
    <property type="match status" value="1"/>
</dbReference>
<sequence>MEPTAPTSHHLPTMDAYDLWAAVYDTDGNVLQQLDDIYVDTHLPALISSSANANTPPVVAELGCGTGRNTIKLARSGATVLAVDNSRGMLEKLQEKLLNTGLESQVRVYTQDLSEYPNNPDGKRSKLNEAIEGEYGGGVDGVLSTLVIEHLDIDVFFKLTRSILKPGGWVFLTNMHADMGLLSSAGFMDPVTGKKVKPVSINHPENEILEAAGRYGFELVGNVSEDGPTDAEHASQFGKRAHKWIGVKMHIGMVLRLQS</sequence>
<name>A0AAV9WTX8_9PEZI</name>
<dbReference type="CDD" id="cd02440">
    <property type="entry name" value="AdoMet_MTases"/>
    <property type="match status" value="1"/>
</dbReference>